<dbReference type="GO" id="GO:0016787">
    <property type="term" value="F:hydrolase activity"/>
    <property type="evidence" value="ECO:0007669"/>
    <property type="project" value="InterPro"/>
</dbReference>
<dbReference type="Gene3D" id="3.20.20.140">
    <property type="entry name" value="Metal-dependent hydrolases"/>
    <property type="match status" value="1"/>
</dbReference>
<dbReference type="PANTHER" id="PTHR43569">
    <property type="entry name" value="AMIDOHYDROLASE"/>
    <property type="match status" value="1"/>
</dbReference>
<evidence type="ECO:0000313" key="3">
    <source>
        <dbReference type="EMBL" id="SVE38324.1"/>
    </source>
</evidence>
<feature type="domain" description="Amidohydrolase-related" evidence="2">
    <location>
        <begin position="45"/>
        <end position="236"/>
    </location>
</feature>
<feature type="non-terminal residue" evidence="3">
    <location>
        <position position="237"/>
    </location>
</feature>
<protein>
    <recommendedName>
        <fullName evidence="2">Amidohydrolase-related domain-containing protein</fullName>
    </recommendedName>
</protein>
<evidence type="ECO:0000256" key="1">
    <source>
        <dbReference type="ARBA" id="ARBA00038310"/>
    </source>
</evidence>
<dbReference type="AlphaFoldDB" id="A0A383D1Z5"/>
<proteinExistence type="inferred from homology"/>
<sequence>VKKTVFVECLSSYRTDGPEHLKPIGETEFVAEIAEESQKGPENHARIAGIVSHANLTLGDVVEETLDAHEEAGLGLFRGIRHSGAWEKNRDTLIDPWRGEEKDFFFRKDFRHGVRMLGRRGLTYESWIFHHQIKSYIELAHAVPDTIVILEHFGGPLGVGPYQGKREEIFHEWKKDIAELAKCENVYAKIGGMAMPNNGFGWHLRSVPPTSDEFVNAQEKYYLHAIECFGPNRCMFE</sequence>
<dbReference type="SUPFAM" id="SSF51556">
    <property type="entry name" value="Metallo-dependent hydrolases"/>
    <property type="match status" value="1"/>
</dbReference>
<reference evidence="3" key="1">
    <citation type="submission" date="2018-05" db="EMBL/GenBank/DDBJ databases">
        <authorList>
            <person name="Lanie J.A."/>
            <person name="Ng W.-L."/>
            <person name="Kazmierczak K.M."/>
            <person name="Andrzejewski T.M."/>
            <person name="Davidsen T.M."/>
            <person name="Wayne K.J."/>
            <person name="Tettelin H."/>
            <person name="Glass J.I."/>
            <person name="Rusch D."/>
            <person name="Podicherti R."/>
            <person name="Tsui H.-C.T."/>
            <person name="Winkler M.E."/>
        </authorList>
    </citation>
    <scope>NUCLEOTIDE SEQUENCE</scope>
</reference>
<gene>
    <name evidence="3" type="ORF">METZ01_LOCUS491178</name>
</gene>
<accession>A0A383D1Z5</accession>
<evidence type="ECO:0000259" key="2">
    <source>
        <dbReference type="Pfam" id="PF04909"/>
    </source>
</evidence>
<dbReference type="Pfam" id="PF04909">
    <property type="entry name" value="Amidohydro_2"/>
    <property type="match status" value="1"/>
</dbReference>
<comment type="similarity">
    <text evidence="1">Belongs to the metallo-dependent hydrolases superfamily.</text>
</comment>
<name>A0A383D1Z5_9ZZZZ</name>
<dbReference type="EMBL" id="UINC01213515">
    <property type="protein sequence ID" value="SVE38324.1"/>
    <property type="molecule type" value="Genomic_DNA"/>
</dbReference>
<dbReference type="InterPro" id="IPR052350">
    <property type="entry name" value="Metallo-dep_Lactonases"/>
</dbReference>
<feature type="non-terminal residue" evidence="3">
    <location>
        <position position="1"/>
    </location>
</feature>
<dbReference type="InterPro" id="IPR032466">
    <property type="entry name" value="Metal_Hydrolase"/>
</dbReference>
<organism evidence="3">
    <name type="scientific">marine metagenome</name>
    <dbReference type="NCBI Taxonomy" id="408172"/>
    <lineage>
        <taxon>unclassified sequences</taxon>
        <taxon>metagenomes</taxon>
        <taxon>ecological metagenomes</taxon>
    </lineage>
</organism>
<dbReference type="PANTHER" id="PTHR43569:SF1">
    <property type="entry name" value="BLL3371 PROTEIN"/>
    <property type="match status" value="1"/>
</dbReference>
<dbReference type="InterPro" id="IPR006680">
    <property type="entry name" value="Amidohydro-rel"/>
</dbReference>